<gene>
    <name evidence="2" type="ORF">WG901_12960</name>
</gene>
<evidence type="ECO:0000313" key="3">
    <source>
        <dbReference type="Proteomes" id="UP001361239"/>
    </source>
</evidence>
<dbReference type="RefSeq" id="WP_339587485.1">
    <property type="nucleotide sequence ID" value="NZ_JBBHJZ010000002.1"/>
</dbReference>
<dbReference type="InterPro" id="IPR000182">
    <property type="entry name" value="GNAT_dom"/>
</dbReference>
<protein>
    <submittedName>
        <fullName evidence="2">GNAT family N-acetyltransferase</fullName>
    </submittedName>
</protein>
<proteinExistence type="predicted"/>
<dbReference type="CDD" id="cd04301">
    <property type="entry name" value="NAT_SF"/>
    <property type="match status" value="1"/>
</dbReference>
<feature type="domain" description="N-acetyltransferase" evidence="1">
    <location>
        <begin position="5"/>
        <end position="167"/>
    </location>
</feature>
<keyword evidence="3" id="KW-1185">Reference proteome</keyword>
<reference evidence="2 3" key="1">
    <citation type="submission" date="2024-03" db="EMBL/GenBank/DDBJ databases">
        <authorList>
            <person name="Jo J.-H."/>
        </authorList>
    </citation>
    <scope>NUCLEOTIDE SEQUENCE [LARGE SCALE GENOMIC DNA]</scope>
    <source>
        <strain evidence="2 3">PS1R-30</strain>
    </source>
</reference>
<dbReference type="Gene3D" id="3.40.630.30">
    <property type="match status" value="1"/>
</dbReference>
<dbReference type="Pfam" id="PF00583">
    <property type="entry name" value="Acetyltransf_1"/>
    <property type="match status" value="1"/>
</dbReference>
<dbReference type="SUPFAM" id="SSF55729">
    <property type="entry name" value="Acyl-CoA N-acyltransferases (Nat)"/>
    <property type="match status" value="1"/>
</dbReference>
<dbReference type="InterPro" id="IPR016181">
    <property type="entry name" value="Acyl_CoA_acyltransferase"/>
</dbReference>
<evidence type="ECO:0000313" key="2">
    <source>
        <dbReference type="EMBL" id="MEJ5977553.1"/>
    </source>
</evidence>
<organism evidence="2 3">
    <name type="scientific">Novosphingobium anseongense</name>
    <dbReference type="NCBI Taxonomy" id="3133436"/>
    <lineage>
        <taxon>Bacteria</taxon>
        <taxon>Pseudomonadati</taxon>
        <taxon>Pseudomonadota</taxon>
        <taxon>Alphaproteobacteria</taxon>
        <taxon>Sphingomonadales</taxon>
        <taxon>Sphingomonadaceae</taxon>
        <taxon>Novosphingobium</taxon>
    </lineage>
</organism>
<evidence type="ECO:0000259" key="1">
    <source>
        <dbReference type="PROSITE" id="PS51186"/>
    </source>
</evidence>
<dbReference type="EMBL" id="JBBHJZ010000002">
    <property type="protein sequence ID" value="MEJ5977553.1"/>
    <property type="molecule type" value="Genomic_DNA"/>
</dbReference>
<comment type="caution">
    <text evidence="2">The sequence shown here is derived from an EMBL/GenBank/DDBJ whole genome shotgun (WGS) entry which is preliminary data.</text>
</comment>
<accession>A0ABU8RX80</accession>
<dbReference type="PROSITE" id="PS51186">
    <property type="entry name" value="GNAT"/>
    <property type="match status" value="1"/>
</dbReference>
<sequence>MTAAAQWRPMRADDVDGVVAVAASAFPDHFERRDCFAERFALFAQGCFVLAEGDAVKGYLIAYPWPLGAIPPLNSLLGALPEARDTWYLHDLALHPDMRGQGHARPIVERLASEARAQGAVRIALVSVNDSVPFWQGLGFEPLAGDATLARKLESYGAASRYMVRAL</sequence>
<dbReference type="Proteomes" id="UP001361239">
    <property type="component" value="Unassembled WGS sequence"/>
</dbReference>
<name>A0ABU8RX80_9SPHN</name>